<dbReference type="PANTHER" id="PTHR35317">
    <property type="entry name" value="OS04G0629600 PROTEIN"/>
    <property type="match status" value="1"/>
</dbReference>
<keyword evidence="1" id="KW-0479">Metal-binding</keyword>
<dbReference type="OrthoDB" id="5378265at2759"/>
<dbReference type="PROSITE" id="PS50158">
    <property type="entry name" value="ZF_CCHC"/>
    <property type="match status" value="1"/>
</dbReference>
<dbReference type="InterPro" id="IPR012337">
    <property type="entry name" value="RNaseH-like_sf"/>
</dbReference>
<name>A0A5N6N8S8_9ASTR</name>
<feature type="compositionally biased region" description="Polar residues" evidence="2">
    <location>
        <begin position="263"/>
        <end position="273"/>
    </location>
</feature>
<dbReference type="Gene3D" id="4.10.60.10">
    <property type="entry name" value="Zinc finger, CCHC-type"/>
    <property type="match status" value="1"/>
</dbReference>
<dbReference type="AlphaFoldDB" id="A0A5N6N8S8"/>
<dbReference type="Gene3D" id="3.30.420.10">
    <property type="entry name" value="Ribonuclease H-like superfamily/Ribonuclease H"/>
    <property type="match status" value="1"/>
</dbReference>
<organism evidence="5 6">
    <name type="scientific">Mikania micrantha</name>
    <name type="common">bitter vine</name>
    <dbReference type="NCBI Taxonomy" id="192012"/>
    <lineage>
        <taxon>Eukaryota</taxon>
        <taxon>Viridiplantae</taxon>
        <taxon>Streptophyta</taxon>
        <taxon>Embryophyta</taxon>
        <taxon>Tracheophyta</taxon>
        <taxon>Spermatophyta</taxon>
        <taxon>Magnoliopsida</taxon>
        <taxon>eudicotyledons</taxon>
        <taxon>Gunneridae</taxon>
        <taxon>Pentapetalae</taxon>
        <taxon>asterids</taxon>
        <taxon>campanulids</taxon>
        <taxon>Asterales</taxon>
        <taxon>Asteraceae</taxon>
        <taxon>Asteroideae</taxon>
        <taxon>Heliantheae alliance</taxon>
        <taxon>Eupatorieae</taxon>
        <taxon>Mikania</taxon>
    </lineage>
</organism>
<evidence type="ECO:0000259" key="4">
    <source>
        <dbReference type="PROSITE" id="PS50994"/>
    </source>
</evidence>
<gene>
    <name evidence="5" type="ORF">E3N88_21877</name>
</gene>
<dbReference type="Pfam" id="PF22936">
    <property type="entry name" value="Pol_BBD"/>
    <property type="match status" value="1"/>
</dbReference>
<comment type="caution">
    <text evidence="5">The sequence shown here is derived from an EMBL/GenBank/DDBJ whole genome shotgun (WGS) entry which is preliminary data.</text>
</comment>
<dbReference type="InterPro" id="IPR025314">
    <property type="entry name" value="DUF4219"/>
</dbReference>
<dbReference type="InterPro" id="IPR054722">
    <property type="entry name" value="PolX-like_BBD"/>
</dbReference>
<dbReference type="InterPro" id="IPR001584">
    <property type="entry name" value="Integrase_cat-core"/>
</dbReference>
<evidence type="ECO:0000313" key="6">
    <source>
        <dbReference type="Proteomes" id="UP000326396"/>
    </source>
</evidence>
<dbReference type="InterPro" id="IPR036875">
    <property type="entry name" value="Znf_CCHC_sf"/>
</dbReference>
<evidence type="ECO:0000313" key="5">
    <source>
        <dbReference type="EMBL" id="KAD4584276.1"/>
    </source>
</evidence>
<dbReference type="InterPro" id="IPR036397">
    <property type="entry name" value="RNaseH_sf"/>
</dbReference>
<keyword evidence="1" id="KW-0862">Zinc</keyword>
<evidence type="ECO:0008006" key="7">
    <source>
        <dbReference type="Google" id="ProtNLM"/>
    </source>
</evidence>
<feature type="compositionally biased region" description="Basic residues" evidence="2">
    <location>
        <begin position="244"/>
        <end position="256"/>
    </location>
</feature>
<accession>A0A5N6N8S8</accession>
<dbReference type="PANTHER" id="PTHR35317:SF41">
    <property type="entry name" value="RNA-DIRECTED DNA POLYMERASE"/>
    <property type="match status" value="1"/>
</dbReference>
<dbReference type="EMBL" id="SZYD01000012">
    <property type="protein sequence ID" value="KAD4584276.1"/>
    <property type="molecule type" value="Genomic_DNA"/>
</dbReference>
<dbReference type="GO" id="GO:0015074">
    <property type="term" value="P:DNA integration"/>
    <property type="evidence" value="ECO:0007669"/>
    <property type="project" value="InterPro"/>
</dbReference>
<feature type="domain" description="CCHC-type" evidence="3">
    <location>
        <begin position="281"/>
        <end position="296"/>
    </location>
</feature>
<keyword evidence="6" id="KW-1185">Reference proteome</keyword>
<dbReference type="Pfam" id="PF00098">
    <property type="entry name" value="zf-CCHC"/>
    <property type="match status" value="1"/>
</dbReference>
<evidence type="ECO:0000259" key="3">
    <source>
        <dbReference type="PROSITE" id="PS50158"/>
    </source>
</evidence>
<dbReference type="InterPro" id="IPR025724">
    <property type="entry name" value="GAG-pre-integrase_dom"/>
</dbReference>
<keyword evidence="1" id="KW-0863">Zinc-finger</keyword>
<dbReference type="Pfam" id="PF13976">
    <property type="entry name" value="gag_pre-integrs"/>
    <property type="match status" value="1"/>
</dbReference>
<evidence type="ECO:0000256" key="1">
    <source>
        <dbReference type="PROSITE-ProRule" id="PRU00047"/>
    </source>
</evidence>
<dbReference type="SUPFAM" id="SSF53098">
    <property type="entry name" value="Ribonuclease H-like"/>
    <property type="match status" value="1"/>
</dbReference>
<evidence type="ECO:0000256" key="2">
    <source>
        <dbReference type="SAM" id="MobiDB-lite"/>
    </source>
</evidence>
<proteinExistence type="predicted"/>
<dbReference type="Proteomes" id="UP000326396">
    <property type="component" value="Linkage Group LG2"/>
</dbReference>
<dbReference type="GO" id="GO:0003676">
    <property type="term" value="F:nucleic acid binding"/>
    <property type="evidence" value="ECO:0007669"/>
    <property type="project" value="InterPro"/>
</dbReference>
<dbReference type="InterPro" id="IPR001878">
    <property type="entry name" value="Znf_CCHC"/>
</dbReference>
<dbReference type="PROSITE" id="PS50994">
    <property type="entry name" value="INTEGRASE"/>
    <property type="match status" value="1"/>
</dbReference>
<dbReference type="Pfam" id="PF13961">
    <property type="entry name" value="DUF4219"/>
    <property type="match status" value="1"/>
</dbReference>
<reference evidence="5 6" key="1">
    <citation type="submission" date="2019-05" db="EMBL/GenBank/DDBJ databases">
        <title>Mikania micrantha, genome provides insights into the molecular mechanism of rapid growth.</title>
        <authorList>
            <person name="Liu B."/>
        </authorList>
    </citation>
    <scope>NUCLEOTIDE SEQUENCE [LARGE SCALE GENOMIC DNA]</scope>
    <source>
        <strain evidence="5">NLD-2019</strain>
        <tissue evidence="5">Leaf</tissue>
    </source>
</reference>
<feature type="region of interest" description="Disordered" evidence="2">
    <location>
        <begin position="222"/>
        <end position="281"/>
    </location>
</feature>
<sequence>MAENANNNLNVAVVPVREGSSTTYQCSLLTATNYTSWAIKMESFMDAQGIWDAIEPPVGVDVDVKIGKKARAFIFQALPEDILLQVAGHRGAKDVWDALKVRYLGENRVQQARIQTLNREFELLSMKESDSIHDFASKIGGIASKFRTLGTTMEEKIKVKKLLNAAPVRFLPVVATIEQYSDLNTMPFEELVGRLKAYEERLKPTGSAKDSAGQLLMTKAEWQKADSKQAGRGRGSFPSDSRGRGRGRGRGRHNNRGRGERYPQNSNRKPNQTEQKDKQERRCYNCDKVGHFAADCWAPKKAEGEANLAREDEDHTVLMAACSKELIMLNEENVFPNRYAEDKSDADTWYLDNGASNHMTGNKEYLCELDEKTARKVKFGDGSAVEIKGKGSVLFQGRQGDQRLVTNVYYIPALCNNILSLGQFDEGGCKVVIKDGTLWLFEKTGAVLLKVARSQNRLYKIKLQATTPACYLAKANETAWLWHARLGHLSFDALNTLSTEKMAVGVPLINHKSQLCEACLVGKHRRSAFPTKASYRASQPLELIHADLCGPITPSTSSGNRYFLLLVDDFSRYMWAHIIKSKDKPMKSLLSSKRLPRRKQG</sequence>
<protein>
    <recommendedName>
        <fullName evidence="7">CCHC-type domain-containing protein</fullName>
    </recommendedName>
</protein>
<dbReference type="Pfam" id="PF14223">
    <property type="entry name" value="Retrotran_gag_2"/>
    <property type="match status" value="1"/>
</dbReference>
<feature type="domain" description="Integrase catalytic" evidence="4">
    <location>
        <begin position="536"/>
        <end position="601"/>
    </location>
</feature>
<dbReference type="GO" id="GO:0008270">
    <property type="term" value="F:zinc ion binding"/>
    <property type="evidence" value="ECO:0007669"/>
    <property type="project" value="UniProtKB-KW"/>
</dbReference>
<dbReference type="SMART" id="SM00343">
    <property type="entry name" value="ZnF_C2HC"/>
    <property type="match status" value="1"/>
</dbReference>
<dbReference type="SUPFAM" id="SSF57756">
    <property type="entry name" value="Retrovirus zinc finger-like domains"/>
    <property type="match status" value="1"/>
</dbReference>